<dbReference type="GO" id="GO:0004222">
    <property type="term" value="F:metalloendopeptidase activity"/>
    <property type="evidence" value="ECO:0007669"/>
    <property type="project" value="TreeGrafter"/>
</dbReference>
<dbReference type="InterPro" id="IPR050570">
    <property type="entry name" value="Cell_wall_metabolism_enzyme"/>
</dbReference>
<dbReference type="Pfam" id="PF01551">
    <property type="entry name" value="Peptidase_M23"/>
    <property type="match status" value="1"/>
</dbReference>
<dbReference type="Proteomes" id="UP000198282">
    <property type="component" value="Unassembled WGS sequence"/>
</dbReference>
<dbReference type="AlphaFoldDB" id="A0A239GE77"/>
<dbReference type="PANTHER" id="PTHR21666">
    <property type="entry name" value="PEPTIDASE-RELATED"/>
    <property type="match status" value="1"/>
</dbReference>
<dbReference type="PANTHER" id="PTHR21666:SF289">
    <property type="entry name" value="L-ALA--D-GLU ENDOPEPTIDASE"/>
    <property type="match status" value="1"/>
</dbReference>
<name>A0A239GE77_9ACTN</name>
<dbReference type="CDD" id="cd12797">
    <property type="entry name" value="M23_peptidase"/>
    <property type="match status" value="1"/>
</dbReference>
<protein>
    <submittedName>
        <fullName evidence="3">Peptidase family M23</fullName>
    </submittedName>
</protein>
<keyword evidence="4" id="KW-1185">Reference proteome</keyword>
<evidence type="ECO:0000259" key="2">
    <source>
        <dbReference type="Pfam" id="PF01551"/>
    </source>
</evidence>
<feature type="domain" description="M23ase beta-sheet core" evidence="2">
    <location>
        <begin position="57"/>
        <end position="150"/>
    </location>
</feature>
<accession>A0A239GE77</accession>
<evidence type="ECO:0000313" key="4">
    <source>
        <dbReference type="Proteomes" id="UP000198282"/>
    </source>
</evidence>
<evidence type="ECO:0000256" key="1">
    <source>
        <dbReference type="ARBA" id="ARBA00022729"/>
    </source>
</evidence>
<proteinExistence type="predicted"/>
<dbReference type="InterPro" id="IPR016047">
    <property type="entry name" value="M23ase_b-sheet_dom"/>
</dbReference>
<dbReference type="EMBL" id="FZOD01000013">
    <property type="protein sequence ID" value="SNS66364.1"/>
    <property type="molecule type" value="Genomic_DNA"/>
</dbReference>
<reference evidence="3 4" key="1">
    <citation type="submission" date="2017-06" db="EMBL/GenBank/DDBJ databases">
        <authorList>
            <person name="Kim H.J."/>
            <person name="Triplett B.A."/>
        </authorList>
    </citation>
    <scope>NUCLEOTIDE SEQUENCE [LARGE SCALE GENOMIC DNA]</scope>
    <source>
        <strain evidence="3 4">CGMCC 4.2132</strain>
    </source>
</reference>
<keyword evidence="1" id="KW-0732">Signal</keyword>
<dbReference type="InterPro" id="IPR011055">
    <property type="entry name" value="Dup_hybrid_motif"/>
</dbReference>
<dbReference type="Gene3D" id="2.70.70.10">
    <property type="entry name" value="Glucose Permease (Domain IIA)"/>
    <property type="match status" value="1"/>
</dbReference>
<dbReference type="SUPFAM" id="SSF51261">
    <property type="entry name" value="Duplicated hybrid motif"/>
    <property type="match status" value="1"/>
</dbReference>
<organism evidence="3 4">
    <name type="scientific">Streptosporangium subroseum</name>
    <dbReference type="NCBI Taxonomy" id="106412"/>
    <lineage>
        <taxon>Bacteria</taxon>
        <taxon>Bacillati</taxon>
        <taxon>Actinomycetota</taxon>
        <taxon>Actinomycetes</taxon>
        <taxon>Streptosporangiales</taxon>
        <taxon>Streptosporangiaceae</taxon>
        <taxon>Streptosporangium</taxon>
    </lineage>
</organism>
<sequence>MSALLFAVPGTAGPHAMTGEMSHGRAPEPSARWEWPLAGRPQVIRGFAPPPQPWLSGHRGVDLVATPGAEVRAAGPGIIGYAGPLAERGVVTVLHAGGLRTTYLPVQPSVRRGQTVSGGEVIGVVQDVRGHCPAVCLHWGLLREHLYLDPLLLLGHGQVRLLPARP</sequence>
<gene>
    <name evidence="3" type="ORF">SAMN05216276_1013112</name>
</gene>
<evidence type="ECO:0000313" key="3">
    <source>
        <dbReference type="EMBL" id="SNS66364.1"/>
    </source>
</evidence>